<accession>A0AAE3GR17</accession>
<dbReference type="RefSeq" id="WP_254011143.1">
    <property type="nucleotide sequence ID" value="NZ_JAMZMM010000050.1"/>
</dbReference>
<evidence type="ECO:0000313" key="1">
    <source>
        <dbReference type="EMBL" id="MCP2728346.1"/>
    </source>
</evidence>
<keyword evidence="2" id="KW-1185">Reference proteome</keyword>
<protein>
    <submittedName>
        <fullName evidence="1">Uncharacterized protein</fullName>
    </submittedName>
</protein>
<sequence length="107" mass="11613">MNNLFRLIAAKSTLVILFVPGISLSNPIPVNKPQLAINSQSETNNLVCYMETENGEIVNLESLCQKTTRNENNNSENSVNGAKCFLVDADGNRCPSSSPVANARDKT</sequence>
<gene>
    <name evidence="1" type="ORF">NJ959_07640</name>
</gene>
<dbReference type="Proteomes" id="UP001204953">
    <property type="component" value="Unassembled WGS sequence"/>
</dbReference>
<dbReference type="EMBL" id="JAMZMM010000050">
    <property type="protein sequence ID" value="MCP2728346.1"/>
    <property type="molecule type" value="Genomic_DNA"/>
</dbReference>
<proteinExistence type="predicted"/>
<evidence type="ECO:0000313" key="2">
    <source>
        <dbReference type="Proteomes" id="UP001204953"/>
    </source>
</evidence>
<name>A0AAE3GR17_9CYAN</name>
<reference evidence="1" key="1">
    <citation type="submission" date="2022-06" db="EMBL/GenBank/DDBJ databases">
        <title>New cyanobacteria of genus Symplocastrum in benthos of Lake Baikal.</title>
        <authorList>
            <person name="Sorokovikova E."/>
            <person name="Tikhonova I."/>
            <person name="Krasnopeev A."/>
            <person name="Evseev P."/>
            <person name="Gladkikh A."/>
            <person name="Belykh O."/>
        </authorList>
    </citation>
    <scope>NUCLEOTIDE SEQUENCE</scope>
    <source>
        <strain evidence="1">BBK-W-15</strain>
    </source>
</reference>
<organism evidence="1 2">
    <name type="scientific">Limnofasciculus baicalensis BBK-W-15</name>
    <dbReference type="NCBI Taxonomy" id="2699891"/>
    <lineage>
        <taxon>Bacteria</taxon>
        <taxon>Bacillati</taxon>
        <taxon>Cyanobacteriota</taxon>
        <taxon>Cyanophyceae</taxon>
        <taxon>Coleofasciculales</taxon>
        <taxon>Coleofasciculaceae</taxon>
        <taxon>Limnofasciculus</taxon>
        <taxon>Limnofasciculus baicalensis</taxon>
    </lineage>
</organism>
<dbReference type="AlphaFoldDB" id="A0AAE3GR17"/>
<comment type="caution">
    <text evidence="1">The sequence shown here is derived from an EMBL/GenBank/DDBJ whole genome shotgun (WGS) entry which is preliminary data.</text>
</comment>